<gene>
    <name evidence="2" type="ORF">WICMUC_002004</name>
</gene>
<evidence type="ECO:0000313" key="3">
    <source>
        <dbReference type="Proteomes" id="UP000769528"/>
    </source>
</evidence>
<sequence>MINSSDEDFSSPIPLKSSTFNLKKTISNSIKSEQQLKLQQQQLQFQQQFQQQQQYQQSLQLQMAAKYGSTGAPLSSSPSEYPAVLDTGVHQKSFDQWGDSIYQPLVQTSYNKEQNSLAELQFLRKRVREIESQFPDSVHNNGIDNFDDNSIQITIKKEGSIKQDENNIDPAFFDEDEDDSESHNHHQHNDDKHHDSNQHLISEDQYSLYNHSNGLFEGIGFLKRDVFYNNFYSNLIHNEETWATSYNKKLHPKSKKSNKKESHYLYLLENDQYEVENIFKFENVNLNNIIKSIEKNYLIFTKKSLWIILDKFFNQIAVEFLPIFTKDEFYLLIEPLVGQRELVDTKFKLSLDIKDDDQLINFTFLLLVIKIVQISLKSTFYQDKDTLLLVKSFPSDNDIETQLKILIVCINNLQIDLETKFRLISLQLFINSHNYEPIFTNVKIYESDLLNLKSNSNLQSLWKYLYDQYYSINAIDKGLAILLSPAYFQSKVSNNTDTTNSLHGINPILYQIITKLTDFNKRNLIPILSIERLLQEYEELINLQFTDFKKSQLSQSEKVLKTLKLLTNLKINSNISSLITLQLDKTLKNKERFLSYFQNTLEYYFKILELNLDILKNYNEYFKPNYEFLLIPSIIQSFEIIFNGLIGIFLKFIRTNKNSLSLTILRFFYNIVDELEGYPILKQYFQLWKILNRLKSFIVLIGSSYSKLDEQLKILKDDDKLITNLSELSISEDSKISETLSSFNQYFDNDLNKLEDFEEFLQTYKFAESELEFNVNLFK</sequence>
<evidence type="ECO:0000256" key="1">
    <source>
        <dbReference type="SAM" id="MobiDB-lite"/>
    </source>
</evidence>
<protein>
    <submittedName>
        <fullName evidence="2">Uncharacterized protein</fullName>
    </submittedName>
</protein>
<keyword evidence="3" id="KW-1185">Reference proteome</keyword>
<feature type="compositionally biased region" description="Basic and acidic residues" evidence="1">
    <location>
        <begin position="181"/>
        <end position="196"/>
    </location>
</feature>
<dbReference type="EMBL" id="JAEUBF010000637">
    <property type="protein sequence ID" value="KAH3676373.1"/>
    <property type="molecule type" value="Genomic_DNA"/>
</dbReference>
<comment type="caution">
    <text evidence="2">The sequence shown here is derived from an EMBL/GenBank/DDBJ whole genome shotgun (WGS) entry which is preliminary data.</text>
</comment>
<reference evidence="2" key="1">
    <citation type="journal article" date="2021" name="Open Biol.">
        <title>Shared evolutionary footprints suggest mitochondrial oxidative damage underlies multiple complex I losses in fungi.</title>
        <authorList>
            <person name="Schikora-Tamarit M.A."/>
            <person name="Marcet-Houben M."/>
            <person name="Nosek J."/>
            <person name="Gabaldon T."/>
        </authorList>
    </citation>
    <scope>NUCLEOTIDE SEQUENCE</scope>
    <source>
        <strain evidence="2">CBS6341</strain>
    </source>
</reference>
<feature type="region of interest" description="Disordered" evidence="1">
    <location>
        <begin position="157"/>
        <end position="196"/>
    </location>
</feature>
<evidence type="ECO:0000313" key="2">
    <source>
        <dbReference type="EMBL" id="KAH3676373.1"/>
    </source>
</evidence>
<reference evidence="2" key="2">
    <citation type="submission" date="2021-01" db="EMBL/GenBank/DDBJ databases">
        <authorList>
            <person name="Schikora-Tamarit M.A."/>
        </authorList>
    </citation>
    <scope>NUCLEOTIDE SEQUENCE</scope>
    <source>
        <strain evidence="2">CBS6341</strain>
    </source>
</reference>
<dbReference type="Proteomes" id="UP000769528">
    <property type="component" value="Unassembled WGS sequence"/>
</dbReference>
<dbReference type="OrthoDB" id="3981143at2759"/>
<accession>A0A9P8PQD1</accession>
<organism evidence="2 3">
    <name type="scientific">Wickerhamomyces mucosus</name>
    <dbReference type="NCBI Taxonomy" id="1378264"/>
    <lineage>
        <taxon>Eukaryota</taxon>
        <taxon>Fungi</taxon>
        <taxon>Dikarya</taxon>
        <taxon>Ascomycota</taxon>
        <taxon>Saccharomycotina</taxon>
        <taxon>Saccharomycetes</taxon>
        <taxon>Phaffomycetales</taxon>
        <taxon>Wickerhamomycetaceae</taxon>
        <taxon>Wickerhamomyces</taxon>
    </lineage>
</organism>
<dbReference type="AlphaFoldDB" id="A0A9P8PQD1"/>
<proteinExistence type="predicted"/>
<name>A0A9P8PQD1_9ASCO</name>